<dbReference type="FunFam" id="1.25.10.10:FF:000068">
    <property type="entry name" value="cytoskeleton-associated protein 5 isoform X1"/>
    <property type="match status" value="1"/>
</dbReference>
<evidence type="ECO:0000313" key="7">
    <source>
        <dbReference type="Proteomes" id="UP000297703"/>
    </source>
</evidence>
<dbReference type="SMART" id="SM01349">
    <property type="entry name" value="TOG"/>
    <property type="match status" value="3"/>
</dbReference>
<dbReference type="STRING" id="55544.A0A4D9E3P4"/>
<feature type="region of interest" description="Disordered" evidence="4">
    <location>
        <begin position="526"/>
        <end position="551"/>
    </location>
</feature>
<organism evidence="6 7">
    <name type="scientific">Platysternon megacephalum</name>
    <name type="common">big-headed turtle</name>
    <dbReference type="NCBI Taxonomy" id="55544"/>
    <lineage>
        <taxon>Eukaryota</taxon>
        <taxon>Metazoa</taxon>
        <taxon>Chordata</taxon>
        <taxon>Craniata</taxon>
        <taxon>Vertebrata</taxon>
        <taxon>Euteleostomi</taxon>
        <taxon>Archelosauria</taxon>
        <taxon>Testudinata</taxon>
        <taxon>Testudines</taxon>
        <taxon>Cryptodira</taxon>
        <taxon>Durocryptodira</taxon>
        <taxon>Testudinoidea</taxon>
        <taxon>Platysternidae</taxon>
        <taxon>Platysternon</taxon>
    </lineage>
</organism>
<dbReference type="GO" id="GO:0061863">
    <property type="term" value="F:microtubule plus end polymerase"/>
    <property type="evidence" value="ECO:0007669"/>
    <property type="project" value="InterPro"/>
</dbReference>
<feature type="region of interest" description="Disordered" evidence="4">
    <location>
        <begin position="847"/>
        <end position="902"/>
    </location>
</feature>
<dbReference type="Pfam" id="PF21041">
    <property type="entry name" value="XMAP215_CLASP_TOG"/>
    <property type="match status" value="1"/>
</dbReference>
<dbReference type="FunFam" id="1.25.10.10:FF:000050">
    <property type="entry name" value="Cytoskeleton-associated protein 5 isoform X1"/>
    <property type="match status" value="1"/>
</dbReference>
<reference evidence="6 7" key="2">
    <citation type="submission" date="2019-04" db="EMBL/GenBank/DDBJ databases">
        <title>The genome sequence of big-headed turtle.</title>
        <authorList>
            <person name="Gong S."/>
        </authorList>
    </citation>
    <scope>NUCLEOTIDE SEQUENCE [LARGE SCALE GENOMIC DNA]</scope>
    <source>
        <strain evidence="6">DO16091913</strain>
        <tissue evidence="6">Muscle</tissue>
    </source>
</reference>
<evidence type="ECO:0000256" key="1">
    <source>
        <dbReference type="ARBA" id="ARBA00004245"/>
    </source>
</evidence>
<comment type="subcellular location">
    <subcellularLocation>
        <location evidence="1">Cytoplasm</location>
        <location evidence="1">Cytoskeleton</location>
    </subcellularLocation>
</comment>
<keyword evidence="2" id="KW-0963">Cytoplasm</keyword>
<comment type="caution">
    <text evidence="6">The sequence shown here is derived from an EMBL/GenBank/DDBJ whole genome shotgun (WGS) entry which is preliminary data.</text>
</comment>
<feature type="region of interest" description="Disordered" evidence="4">
    <location>
        <begin position="1328"/>
        <end position="1347"/>
    </location>
</feature>
<dbReference type="SUPFAM" id="SSF48371">
    <property type="entry name" value="ARM repeat"/>
    <property type="match status" value="1"/>
</dbReference>
<keyword evidence="3" id="KW-0206">Cytoskeleton</keyword>
<feature type="domain" description="TOG" evidence="5">
    <location>
        <begin position="5"/>
        <end position="237"/>
    </location>
</feature>
<protein>
    <submittedName>
        <fullName evidence="6">Cytoskeleton-associated protein 5</fullName>
    </submittedName>
</protein>
<dbReference type="GO" id="GO:0046785">
    <property type="term" value="P:microtubule polymerization"/>
    <property type="evidence" value="ECO:0007669"/>
    <property type="project" value="InterPro"/>
</dbReference>
<sequence length="1405" mass="153360">MLELELSEESCEEVAAAVLPASCIQQLASSNWKERFSGMEAFQKAVEEIEKNKMPCQALVRLLEKDRGWEETKLPVMQKKLHIITLIAQKGNFSRTSAQVVLAGLVGKVGDVICSSDAKGALTAIAEACALPWTAGKVTTLAFSQTQPRTQAEALNWLANAVTEFGFTGMEVKALVSTIKAALAAGHPDVRASAFVLLGTISLYVGAPLRAFFEGETLPLLSQIDAELEKMKGQSPPAPTRGSSKHCRGSGDEGKGGDPQDQGRTEAVDISDRISSALVSKLWDKSWRIRKEGLDEVVGILSDASLIQPNVGGLPAALRACLQDPNTVLVQQTLRILQRLATAMGPSIKQHVRELGVPLVAIFRDSKSNVRASALKAVNAWAEQIGTKDWLEGEDSSEELSEENPFQRQELLGWLAEKLPALRSAPSDLLRGVPHLYACLGDCNGDVRKAAQEALPFFLMHLGFEEMAEAAHQLKPTTKDHVVSMLETAKANPPAKPTVPAKLPSRLPRVTAIPAFASASATSHLASASSSPAPAGDSVSSSALERKPGPKEATLGAAALKVKGLPERGKVQIKASLKDGGSKLGPIFITVPKGKEQRAKDESGRKVLRWNFTAPSSKYAEQLKAQMCSCVPHWLQEEMFHSSFQHHIKALAILVKHLEREKDGLISCLDLVLKWLTLRFFDNNTWVLTKSLEYLKLLFSLLSRERYQLTEHEAASFLPYLVMKMGETKEVLLREVHAVLKRVCLVYPARKMFNFIMEGARSKNAKQQAGCLAELGYLVKAYGMEVCQPSPGKAFKVISAFIGDQNNAICSAALNIIVTAHHVHGEGVLKLIGNLSEKHMRLLEESMEQAANRPAASPAKQATERPPHALSASANDSIGTAEGTPSKPSHAHSTGADMETGQAAPQAFQLDVEEPENVHDSLPCKSPKLDGTTQPGAIPEPQPHAVSLHPNGMHSNVASTINFIIHHVASGDVDTIIQALAQIDEILKQEDKAEAMSGHINQFLIATLRQLRYIHGLQVGEEKLGKDQVIQLYGCIIRNMLLLFQTESLAREASTGVLKDLLHSLITLMMDSLVEDLEEGQEVIQAINLLMKKVLEQSDQTRIFSALLALLQDSLTAAAGPAKFPELVAKCLWRITQLLPRTIGTINLDQILLDIHLFMKALPQEKLKQCTSQFPQIALKTLLHSLRRLTGPEILDHLTMIENKGESELEAHLCRGTRLSTMQAAKKTDTDAGQGVSHAAEKAAMGKVNDMLADIFKKIGSKENAREGLEELYEYKKKCPDADLEPFLENFSLLFRSYVKHGLAVMGMEREGKQHLLPGTGMPLQTPSPTRTAFSPGEHTNGDEVGPSLCLDRLKLMRRRCSGTKSCSQLPCPQRPSKPKDPLAHVSPDKQSSKLPRYVKIQEPK</sequence>
<dbReference type="InterPro" id="IPR034085">
    <property type="entry name" value="TOG"/>
</dbReference>
<feature type="region of interest" description="Disordered" evidence="4">
    <location>
        <begin position="231"/>
        <end position="267"/>
    </location>
</feature>
<feature type="region of interest" description="Disordered" evidence="4">
    <location>
        <begin position="1364"/>
        <end position="1405"/>
    </location>
</feature>
<dbReference type="GO" id="GO:0051010">
    <property type="term" value="F:microtubule plus-end binding"/>
    <property type="evidence" value="ECO:0007669"/>
    <property type="project" value="InterPro"/>
</dbReference>
<proteinExistence type="predicted"/>
<feature type="compositionally biased region" description="Basic and acidic residues" evidence="4">
    <location>
        <begin position="1378"/>
        <end position="1392"/>
    </location>
</feature>
<dbReference type="EMBL" id="QXTE01000125">
    <property type="protein sequence ID" value="TFK04936.1"/>
    <property type="molecule type" value="Genomic_DNA"/>
</dbReference>
<feature type="domain" description="TOG" evidence="5">
    <location>
        <begin position="618"/>
        <end position="856"/>
    </location>
</feature>
<dbReference type="InterPro" id="IPR048491">
    <property type="entry name" value="XMAP215_CLASP_TOG"/>
</dbReference>
<feature type="compositionally biased region" description="Low complexity" evidence="4">
    <location>
        <begin position="526"/>
        <end position="543"/>
    </location>
</feature>
<dbReference type="InterPro" id="IPR016024">
    <property type="entry name" value="ARM-type_fold"/>
</dbReference>
<dbReference type="InterPro" id="IPR011989">
    <property type="entry name" value="ARM-like"/>
</dbReference>
<dbReference type="PANTHER" id="PTHR12609">
    <property type="entry name" value="MICROTUBULE ASSOCIATED PROTEIN XMAP215"/>
    <property type="match status" value="1"/>
</dbReference>
<dbReference type="Gene3D" id="1.25.10.10">
    <property type="entry name" value="Leucine-rich Repeat Variant"/>
    <property type="match status" value="3"/>
</dbReference>
<dbReference type="InterPro" id="IPR045110">
    <property type="entry name" value="XMAP215"/>
</dbReference>
<gene>
    <name evidence="6" type="ORF">DR999_PMT12552</name>
</gene>
<dbReference type="FunFam" id="1.25.10.10:FF:000052">
    <property type="entry name" value="Cytoskeleton associated protein 5"/>
    <property type="match status" value="1"/>
</dbReference>
<evidence type="ECO:0000256" key="3">
    <source>
        <dbReference type="ARBA" id="ARBA00023212"/>
    </source>
</evidence>
<keyword evidence="7" id="KW-1185">Reference proteome</keyword>
<accession>A0A4D9E3P4</accession>
<feature type="compositionally biased region" description="Basic and acidic residues" evidence="4">
    <location>
        <begin position="249"/>
        <end position="267"/>
    </location>
</feature>
<evidence type="ECO:0000256" key="4">
    <source>
        <dbReference type="SAM" id="MobiDB-lite"/>
    </source>
</evidence>
<evidence type="ECO:0000313" key="6">
    <source>
        <dbReference type="EMBL" id="TFK04936.1"/>
    </source>
</evidence>
<dbReference type="OrthoDB" id="205662at2759"/>
<dbReference type="GO" id="GO:0005856">
    <property type="term" value="C:cytoskeleton"/>
    <property type="evidence" value="ECO:0007669"/>
    <property type="project" value="UniProtKB-SubCell"/>
</dbReference>
<dbReference type="GO" id="GO:0007051">
    <property type="term" value="P:spindle organization"/>
    <property type="evidence" value="ECO:0007669"/>
    <property type="project" value="InterPro"/>
</dbReference>
<evidence type="ECO:0000256" key="2">
    <source>
        <dbReference type="ARBA" id="ARBA00022490"/>
    </source>
</evidence>
<dbReference type="Proteomes" id="UP000297703">
    <property type="component" value="Unassembled WGS sequence"/>
</dbReference>
<dbReference type="Pfam" id="PF21040">
    <property type="entry name" value="CEP104-like_TOG"/>
    <property type="match status" value="1"/>
</dbReference>
<feature type="domain" description="TOG" evidence="5">
    <location>
        <begin position="261"/>
        <end position="495"/>
    </location>
</feature>
<evidence type="ECO:0000259" key="5">
    <source>
        <dbReference type="SMART" id="SM01349"/>
    </source>
</evidence>
<feature type="region of interest" description="Disordered" evidence="4">
    <location>
        <begin position="914"/>
        <end position="951"/>
    </location>
</feature>
<dbReference type="GO" id="GO:0030951">
    <property type="term" value="P:establishment or maintenance of microtubule cytoskeleton polarity"/>
    <property type="evidence" value="ECO:0007669"/>
    <property type="project" value="InterPro"/>
</dbReference>
<name>A0A4D9E3P4_9SAUR</name>
<reference evidence="6 7" key="1">
    <citation type="submission" date="2019-04" db="EMBL/GenBank/DDBJ databases">
        <title>Draft genome of the big-headed turtle Platysternon megacephalum.</title>
        <authorList>
            <person name="Gong S."/>
        </authorList>
    </citation>
    <scope>NUCLEOTIDE SEQUENCE [LARGE SCALE GENOMIC DNA]</scope>
    <source>
        <strain evidence="6">DO16091913</strain>
        <tissue evidence="6">Muscle</tissue>
    </source>
</reference>